<dbReference type="GO" id="GO:0042058">
    <property type="term" value="P:regulation of epidermal growth factor receptor signaling pathway"/>
    <property type="evidence" value="ECO:0007669"/>
    <property type="project" value="TreeGrafter"/>
</dbReference>
<comment type="similarity">
    <text evidence="3">Belongs to the MVB12 family.</text>
</comment>
<evidence type="ECO:0000256" key="8">
    <source>
        <dbReference type="ARBA" id="ARBA00022927"/>
    </source>
</evidence>
<keyword evidence="17" id="KW-1185">Reference proteome</keyword>
<dbReference type="GO" id="GO:0032510">
    <property type="term" value="P:endosome to lysosome transport via multivesicular body sorting pathway"/>
    <property type="evidence" value="ECO:0007669"/>
    <property type="project" value="TreeGrafter"/>
</dbReference>
<comment type="function">
    <text evidence="13">Component of the ESCRT-I complex, a regulator of vesicular trafficking process. Required for the sorting of endocytic ubiquitinated cargos into multivesicular bodies.</text>
</comment>
<evidence type="ECO:0000313" key="16">
    <source>
        <dbReference type="EMBL" id="KAG5832779.1"/>
    </source>
</evidence>
<evidence type="ECO:0000256" key="6">
    <source>
        <dbReference type="ARBA" id="ARBA00022490"/>
    </source>
</evidence>
<dbReference type="PANTHER" id="PTHR31612:SF2">
    <property type="entry name" value="MULTIVESICULAR BODY SUBUNIT 12A"/>
    <property type="match status" value="1"/>
</dbReference>
<dbReference type="GO" id="GO:0005829">
    <property type="term" value="C:cytosol"/>
    <property type="evidence" value="ECO:0007669"/>
    <property type="project" value="TreeGrafter"/>
</dbReference>
<evidence type="ECO:0000256" key="5">
    <source>
        <dbReference type="ARBA" id="ARBA00022448"/>
    </source>
</evidence>
<keyword evidence="8" id="KW-0653">Protein transport</keyword>
<keyword evidence="7" id="KW-0967">Endosome</keyword>
<evidence type="ECO:0000313" key="17">
    <source>
        <dbReference type="Proteomes" id="UP001044222"/>
    </source>
</evidence>
<dbReference type="Proteomes" id="UP001044222">
    <property type="component" value="Chromosome 17"/>
</dbReference>
<comment type="caution">
    <text evidence="16">The sequence shown here is derived from an EMBL/GenBank/DDBJ whole genome shotgun (WGS) entry which is preliminary data.</text>
</comment>
<keyword evidence="5" id="KW-0813">Transport</keyword>
<dbReference type="GO" id="GO:0015031">
    <property type="term" value="P:protein transport"/>
    <property type="evidence" value="ECO:0007669"/>
    <property type="project" value="UniProtKB-KW"/>
</dbReference>
<dbReference type="AlphaFoldDB" id="A0A9D3LNJ2"/>
<evidence type="ECO:0000256" key="1">
    <source>
        <dbReference type="ARBA" id="ARBA00004496"/>
    </source>
</evidence>
<evidence type="ECO:0000256" key="11">
    <source>
        <dbReference type="ARBA" id="ARBA00033002"/>
    </source>
</evidence>
<evidence type="ECO:0000256" key="12">
    <source>
        <dbReference type="ARBA" id="ARBA00033024"/>
    </source>
</evidence>
<dbReference type="InterPro" id="IPR023340">
    <property type="entry name" value="UMA"/>
</dbReference>
<proteinExistence type="inferred from homology"/>
<evidence type="ECO:0000256" key="4">
    <source>
        <dbReference type="ARBA" id="ARBA00017653"/>
    </source>
</evidence>
<dbReference type="PROSITE" id="PS51498">
    <property type="entry name" value="MABP"/>
    <property type="match status" value="1"/>
</dbReference>
<evidence type="ECO:0000256" key="3">
    <source>
        <dbReference type="ARBA" id="ARBA00010432"/>
    </source>
</evidence>
<evidence type="ECO:0000259" key="15">
    <source>
        <dbReference type="PROSITE" id="PS51498"/>
    </source>
</evidence>
<dbReference type="Pfam" id="PF10240">
    <property type="entry name" value="DUF2464"/>
    <property type="match status" value="1"/>
</dbReference>
<dbReference type="GO" id="GO:0032801">
    <property type="term" value="P:receptor catabolic process"/>
    <property type="evidence" value="ECO:0007669"/>
    <property type="project" value="TreeGrafter"/>
</dbReference>
<dbReference type="GO" id="GO:0046755">
    <property type="term" value="P:viral budding"/>
    <property type="evidence" value="ECO:0007669"/>
    <property type="project" value="TreeGrafter"/>
</dbReference>
<dbReference type="PROSITE" id="PS51497">
    <property type="entry name" value="UMA"/>
    <property type="match status" value="1"/>
</dbReference>
<evidence type="ECO:0000256" key="10">
    <source>
        <dbReference type="ARBA" id="ARBA00023136"/>
    </source>
</evidence>
<evidence type="ECO:0000259" key="14">
    <source>
        <dbReference type="PROSITE" id="PS51497"/>
    </source>
</evidence>
<dbReference type="GO" id="GO:0019075">
    <property type="term" value="P:virus maturation"/>
    <property type="evidence" value="ECO:0007669"/>
    <property type="project" value="TreeGrafter"/>
</dbReference>
<evidence type="ECO:0000256" key="7">
    <source>
        <dbReference type="ARBA" id="ARBA00022753"/>
    </source>
</evidence>
<name>A0A9D3LNJ2_ANGAN</name>
<dbReference type="InterPro" id="IPR018798">
    <property type="entry name" value="MVB12A/B"/>
</dbReference>
<evidence type="ECO:0000256" key="13">
    <source>
        <dbReference type="ARBA" id="ARBA00053101"/>
    </source>
</evidence>
<dbReference type="FunFam" id="2.100.10.50:FF:000002">
    <property type="entry name" value="Multivesicular body subunit 12B"/>
    <property type="match status" value="1"/>
</dbReference>
<dbReference type="GO" id="GO:0000813">
    <property type="term" value="C:ESCRT I complex"/>
    <property type="evidence" value="ECO:0007669"/>
    <property type="project" value="InterPro"/>
</dbReference>
<dbReference type="EMBL" id="JAFIRN010000017">
    <property type="protein sequence ID" value="KAG5832779.1"/>
    <property type="molecule type" value="Genomic_DNA"/>
</dbReference>
<reference evidence="16" key="1">
    <citation type="submission" date="2021-01" db="EMBL/GenBank/DDBJ databases">
        <title>A chromosome-scale assembly of European eel, Anguilla anguilla.</title>
        <authorList>
            <person name="Henkel C."/>
            <person name="Jong-Raadsen S.A."/>
            <person name="Dufour S."/>
            <person name="Weltzien F.-A."/>
            <person name="Palstra A.P."/>
            <person name="Pelster B."/>
            <person name="Spaink H.P."/>
            <person name="Van Den Thillart G.E."/>
            <person name="Jansen H."/>
            <person name="Zahm M."/>
            <person name="Klopp C."/>
            <person name="Cedric C."/>
            <person name="Louis A."/>
            <person name="Berthelot C."/>
            <person name="Parey E."/>
            <person name="Roest Crollius H."/>
            <person name="Montfort J."/>
            <person name="Robinson-Rechavi M."/>
            <person name="Bucao C."/>
            <person name="Bouchez O."/>
            <person name="Gislard M."/>
            <person name="Lluch J."/>
            <person name="Milhes M."/>
            <person name="Lampietro C."/>
            <person name="Lopez Roques C."/>
            <person name="Donnadieu C."/>
            <person name="Braasch I."/>
            <person name="Desvignes T."/>
            <person name="Postlethwait J."/>
            <person name="Bobe J."/>
            <person name="Guiguen Y."/>
            <person name="Dirks R."/>
        </authorList>
    </citation>
    <scope>NUCLEOTIDE SEQUENCE</scope>
    <source>
        <strain evidence="16">Tag_6206</strain>
        <tissue evidence="16">Liver</tissue>
    </source>
</reference>
<evidence type="ECO:0000256" key="9">
    <source>
        <dbReference type="ARBA" id="ARBA00023036"/>
    </source>
</evidence>
<sequence length="279" mass="30573">MSLYEPNNALPPPVSAVAWSSSSSTCPKDFTLINLTLDGATANFVRGFGMKSGYYLCYSTNAAGGMVVSDIQVISDKEPIPHGYCFIPEYLDSKASVWKKKRVCVRIVPLGSVDTAVLDIKLTAKNKVVLQHYTCLGDIHGYVLWCKKGHFSSPAPQAKPRSVSLELRKLSLDQPAPHCPSGRVGKLSRRRSNLEAKDSAEGVYDSSNIYGISAMDGVPFTLHPRFEATPMRAVSLNALSNIRIKSVQDIENEYNYTFAVEESAANPTRPRTALASFNY</sequence>
<keyword evidence="10" id="KW-0472">Membrane</keyword>
<dbReference type="InterPro" id="IPR040335">
    <property type="entry name" value="MVB12A"/>
</dbReference>
<dbReference type="GO" id="GO:0031902">
    <property type="term" value="C:late endosome membrane"/>
    <property type="evidence" value="ECO:0007669"/>
    <property type="project" value="UniProtKB-SubCell"/>
</dbReference>
<dbReference type="GO" id="GO:0017124">
    <property type="term" value="F:SH3 domain binding"/>
    <property type="evidence" value="ECO:0007669"/>
    <property type="project" value="UniProtKB-KW"/>
</dbReference>
<evidence type="ECO:0000256" key="2">
    <source>
        <dbReference type="ARBA" id="ARBA00004633"/>
    </source>
</evidence>
<dbReference type="PANTHER" id="PTHR31612">
    <property type="entry name" value="MULTIVESICULAR BODY SUBUNIT 12A"/>
    <property type="match status" value="1"/>
</dbReference>
<keyword evidence="6" id="KW-0963">Cytoplasm</keyword>
<dbReference type="InterPro" id="IPR023341">
    <property type="entry name" value="MABP"/>
</dbReference>
<feature type="domain" description="UMA" evidence="14">
    <location>
        <begin position="215"/>
        <end position="265"/>
    </location>
</feature>
<feature type="domain" description="MABP" evidence="15">
    <location>
        <begin position="11"/>
        <end position="150"/>
    </location>
</feature>
<accession>A0A9D3LNJ2</accession>
<protein>
    <recommendedName>
        <fullName evidence="4">Multivesicular body subunit 12A</fullName>
    </recommendedName>
    <alternativeName>
        <fullName evidence="12">ESCRT-I complex subunit MVB12A</fullName>
    </alternativeName>
    <alternativeName>
        <fullName evidence="11">Protein FAM125A</fullName>
    </alternativeName>
</protein>
<comment type="subcellular location">
    <subcellularLocation>
        <location evidence="1">Cytoplasm</location>
    </subcellularLocation>
    <subcellularLocation>
        <location evidence="2">Late endosome membrane</location>
        <topology evidence="2">Peripheral membrane protein</topology>
    </subcellularLocation>
</comment>
<dbReference type="Gene3D" id="2.100.10.50">
    <property type="match status" value="1"/>
</dbReference>
<organism evidence="16 17">
    <name type="scientific">Anguilla anguilla</name>
    <name type="common">European freshwater eel</name>
    <name type="synonym">Muraena anguilla</name>
    <dbReference type="NCBI Taxonomy" id="7936"/>
    <lineage>
        <taxon>Eukaryota</taxon>
        <taxon>Metazoa</taxon>
        <taxon>Chordata</taxon>
        <taxon>Craniata</taxon>
        <taxon>Vertebrata</taxon>
        <taxon>Euteleostomi</taxon>
        <taxon>Actinopterygii</taxon>
        <taxon>Neopterygii</taxon>
        <taxon>Teleostei</taxon>
        <taxon>Anguilliformes</taxon>
        <taxon>Anguillidae</taxon>
        <taxon>Anguilla</taxon>
    </lineage>
</organism>
<keyword evidence="9" id="KW-0729">SH3-binding</keyword>
<gene>
    <name evidence="16" type="ORF">ANANG_G00294750</name>
</gene>